<evidence type="ECO:0000256" key="1">
    <source>
        <dbReference type="ARBA" id="ARBA00009589"/>
    </source>
</evidence>
<dbReference type="PANTHER" id="PTHR12103:SF15">
    <property type="entry name" value="CYTOSOLIC PURINE 5'-NUCLEOTIDASE"/>
    <property type="match status" value="1"/>
</dbReference>
<name>A0ABM1E7L9_PRICU</name>
<reference evidence="7" key="1">
    <citation type="submission" date="2025-08" db="UniProtKB">
        <authorList>
            <consortium name="RefSeq"/>
        </authorList>
    </citation>
    <scope>IDENTIFICATION</scope>
</reference>
<feature type="compositionally biased region" description="Basic and acidic residues" evidence="5">
    <location>
        <begin position="542"/>
        <end position="555"/>
    </location>
</feature>
<evidence type="ECO:0000256" key="3">
    <source>
        <dbReference type="ARBA" id="ARBA00022801"/>
    </source>
</evidence>
<dbReference type="InterPro" id="IPR036412">
    <property type="entry name" value="HAD-like_sf"/>
</dbReference>
<dbReference type="Gene3D" id="3.40.50.1000">
    <property type="entry name" value="HAD superfamily/HAD-like"/>
    <property type="match status" value="2"/>
</dbReference>
<accession>A0ABM1E7L9</accession>
<keyword evidence="6" id="KW-1185">Reference proteome</keyword>
<feature type="compositionally biased region" description="Acidic residues" evidence="5">
    <location>
        <begin position="556"/>
        <end position="565"/>
    </location>
</feature>
<keyword evidence="3" id="KW-0378">Hydrolase</keyword>
<evidence type="ECO:0000256" key="2">
    <source>
        <dbReference type="ARBA" id="ARBA00022723"/>
    </source>
</evidence>
<feature type="region of interest" description="Disordered" evidence="5">
    <location>
        <begin position="539"/>
        <end position="604"/>
    </location>
</feature>
<proteinExistence type="inferred from homology"/>
<evidence type="ECO:0000313" key="7">
    <source>
        <dbReference type="RefSeq" id="XP_014668190.1"/>
    </source>
</evidence>
<dbReference type="RefSeq" id="XP_014668190.1">
    <property type="nucleotide sequence ID" value="XM_014812704.1"/>
</dbReference>
<dbReference type="Pfam" id="PF05761">
    <property type="entry name" value="5_nucleotid"/>
    <property type="match status" value="2"/>
</dbReference>
<keyword evidence="4" id="KW-0460">Magnesium</keyword>
<dbReference type="InterPro" id="IPR023214">
    <property type="entry name" value="HAD_sf"/>
</dbReference>
<dbReference type="Proteomes" id="UP000695022">
    <property type="component" value="Unplaced"/>
</dbReference>
<evidence type="ECO:0000256" key="4">
    <source>
        <dbReference type="ARBA" id="ARBA00022842"/>
    </source>
</evidence>
<sequence>MYKLYCSSLVNIMEIQSAIKMQAETGYLKRNASGVSSSSSRNGLEVENIFAGGESIMKGTGSGSCLEVAFYSGNEDDNTWNSSKKKTSIHRVFVNRSLHLNKIRYFGFDMDYTLAVYKSPEYEALAFKLVLERLCEIGYPSALGDFEYDPTFPVRGLWFDQTYGNLLKVDVYGNILVCCHGFKFLKPHVIRELYPNKFMKFEQSRIFILNTLFNLPETYLLACLVDYFDCSEKYERLTDRKGVRDGDLVMSYKSIFQDCRAAVDWVHLVGSLKQRTVDDPDKYVIKDDRLPVLLERMGDNGAKLFLLTNSDFKYTQKIMSYLLNTPDRDWRSYFDYIVVDSRKPLFFAEGTILRQVDEVGAINSRWRTFLVVPELTLELHVWTDRRELYDKLQNLDSTLSSLYRNLDSSTKEIPDIREVQQKIRNASHEMDMCYGIMGSLFRSGSRQTFFAGQVTMFADIYAASFLNLLYYPFSYMFRAPPILMPHESTVDHMECNYDLEKESQLASRSRNVSTVAEPVVNNIQQVLPQVATHRKVSLVPHLRAETPKHLTHYHDEDDEEEEDDSKSDQSGEMLANNGDAPPPPPPRPPRAARSGVTIASSCLE</sequence>
<feature type="compositionally biased region" description="Pro residues" evidence="5">
    <location>
        <begin position="580"/>
        <end position="589"/>
    </location>
</feature>
<protein>
    <submittedName>
        <fullName evidence="7">LOW QUALITY PROTEIN: cytosolic purine 5'-nucleotidase-like</fullName>
    </submittedName>
</protein>
<dbReference type="NCBIfam" id="TIGR02244">
    <property type="entry name" value="HAD-IG-Ncltidse"/>
    <property type="match status" value="1"/>
</dbReference>
<evidence type="ECO:0000313" key="6">
    <source>
        <dbReference type="Proteomes" id="UP000695022"/>
    </source>
</evidence>
<comment type="similarity">
    <text evidence="1">Belongs to the 5'(3')-deoxyribonucleotidase family.</text>
</comment>
<dbReference type="InterPro" id="IPR008380">
    <property type="entry name" value="HAD-SF_hydro_IG_5-nucl"/>
</dbReference>
<evidence type="ECO:0000256" key="5">
    <source>
        <dbReference type="SAM" id="MobiDB-lite"/>
    </source>
</evidence>
<organism evidence="6 7">
    <name type="scientific">Priapulus caudatus</name>
    <name type="common">Priapulid worm</name>
    <dbReference type="NCBI Taxonomy" id="37621"/>
    <lineage>
        <taxon>Eukaryota</taxon>
        <taxon>Metazoa</taxon>
        <taxon>Ecdysozoa</taxon>
        <taxon>Scalidophora</taxon>
        <taxon>Priapulida</taxon>
        <taxon>Priapulimorpha</taxon>
        <taxon>Priapulimorphida</taxon>
        <taxon>Priapulidae</taxon>
        <taxon>Priapulus</taxon>
    </lineage>
</organism>
<dbReference type="PANTHER" id="PTHR12103">
    <property type="entry name" value="5'-NUCLEOTIDASE DOMAIN-CONTAINING"/>
    <property type="match status" value="1"/>
</dbReference>
<gene>
    <name evidence="7" type="primary">LOC106809576</name>
</gene>
<dbReference type="GeneID" id="106809576"/>
<keyword evidence="2" id="KW-0479">Metal-binding</keyword>
<dbReference type="SUPFAM" id="SSF56784">
    <property type="entry name" value="HAD-like"/>
    <property type="match status" value="1"/>
</dbReference>